<keyword evidence="1" id="KW-0732">Signal</keyword>
<feature type="chain" id="PRO_5046396016" description="Secreted protein" evidence="1">
    <location>
        <begin position="23"/>
        <end position="126"/>
    </location>
</feature>
<gene>
    <name evidence="2" type="ORF">AMECASPLE_010644</name>
</gene>
<evidence type="ECO:0000313" key="3">
    <source>
        <dbReference type="Proteomes" id="UP001469553"/>
    </source>
</evidence>
<evidence type="ECO:0000313" key="2">
    <source>
        <dbReference type="EMBL" id="MEQ2279547.1"/>
    </source>
</evidence>
<accession>A0ABV0XDM0</accession>
<dbReference type="Proteomes" id="UP001469553">
    <property type="component" value="Unassembled WGS sequence"/>
</dbReference>
<keyword evidence="3" id="KW-1185">Reference proteome</keyword>
<evidence type="ECO:0008006" key="4">
    <source>
        <dbReference type="Google" id="ProtNLM"/>
    </source>
</evidence>
<proteinExistence type="predicted"/>
<reference evidence="2 3" key="1">
    <citation type="submission" date="2021-06" db="EMBL/GenBank/DDBJ databases">
        <authorList>
            <person name="Palmer J.M."/>
        </authorList>
    </citation>
    <scope>NUCLEOTIDE SEQUENCE [LARGE SCALE GENOMIC DNA]</scope>
    <source>
        <strain evidence="2 3">AS_MEX2019</strain>
        <tissue evidence="2">Muscle</tissue>
    </source>
</reference>
<organism evidence="2 3">
    <name type="scientific">Ameca splendens</name>
    <dbReference type="NCBI Taxonomy" id="208324"/>
    <lineage>
        <taxon>Eukaryota</taxon>
        <taxon>Metazoa</taxon>
        <taxon>Chordata</taxon>
        <taxon>Craniata</taxon>
        <taxon>Vertebrata</taxon>
        <taxon>Euteleostomi</taxon>
        <taxon>Actinopterygii</taxon>
        <taxon>Neopterygii</taxon>
        <taxon>Teleostei</taxon>
        <taxon>Neoteleostei</taxon>
        <taxon>Acanthomorphata</taxon>
        <taxon>Ovalentaria</taxon>
        <taxon>Atherinomorphae</taxon>
        <taxon>Cyprinodontiformes</taxon>
        <taxon>Goodeidae</taxon>
        <taxon>Ameca</taxon>
    </lineage>
</organism>
<evidence type="ECO:0000256" key="1">
    <source>
        <dbReference type="SAM" id="SignalP"/>
    </source>
</evidence>
<dbReference type="EMBL" id="JAHRIP010000621">
    <property type="protein sequence ID" value="MEQ2279547.1"/>
    <property type="molecule type" value="Genomic_DNA"/>
</dbReference>
<protein>
    <recommendedName>
        <fullName evidence="4">Secreted protein</fullName>
    </recommendedName>
</protein>
<name>A0ABV0XDM0_9TELE</name>
<feature type="signal peptide" evidence="1">
    <location>
        <begin position="1"/>
        <end position="22"/>
    </location>
</feature>
<sequence>MNCSDIHCYWLIWLIVVSLISAHNSPAFHTCNWNMVKFPVLCSNFQGKWNMCGRRAFLQILMSQTSLYVCCLCSSSCFSSFSFFLSPSCLTPGWKFSSLGRGASHPHNLADKTLSVLPLLSLALTE</sequence>
<comment type="caution">
    <text evidence="2">The sequence shown here is derived from an EMBL/GenBank/DDBJ whole genome shotgun (WGS) entry which is preliminary data.</text>
</comment>